<comment type="caution">
    <text evidence="3">The sequence shown here is derived from an EMBL/GenBank/DDBJ whole genome shotgun (WGS) entry which is preliminary data.</text>
</comment>
<proteinExistence type="predicted"/>
<feature type="compositionally biased region" description="Basic residues" evidence="1">
    <location>
        <begin position="364"/>
        <end position="376"/>
    </location>
</feature>
<evidence type="ECO:0000256" key="1">
    <source>
        <dbReference type="SAM" id="MobiDB-lite"/>
    </source>
</evidence>
<dbReference type="InterPro" id="IPR000719">
    <property type="entry name" value="Prot_kinase_dom"/>
</dbReference>
<evidence type="ECO:0000313" key="3">
    <source>
        <dbReference type="EMBL" id="THU54603.1"/>
    </source>
</evidence>
<feature type="region of interest" description="Disordered" evidence="1">
    <location>
        <begin position="341"/>
        <end position="413"/>
    </location>
</feature>
<feature type="compositionally biased region" description="Basic and acidic residues" evidence="1">
    <location>
        <begin position="345"/>
        <end position="363"/>
    </location>
</feature>
<dbReference type="Gene3D" id="3.30.200.20">
    <property type="entry name" value="Phosphorylase Kinase, domain 1"/>
    <property type="match status" value="1"/>
</dbReference>
<dbReference type="Pfam" id="PF00069">
    <property type="entry name" value="Pkinase"/>
    <property type="match status" value="1"/>
</dbReference>
<dbReference type="EMBL" id="PYDT01000008">
    <property type="protein sequence ID" value="THU54603.1"/>
    <property type="molecule type" value="Genomic_DNA"/>
</dbReference>
<reference evidence="3 4" key="1">
    <citation type="journal article" date="2019" name="Nat. Plants">
        <title>Genome sequencing of Musa balbisiana reveals subgenome evolution and function divergence in polyploid bananas.</title>
        <authorList>
            <person name="Yao X."/>
        </authorList>
    </citation>
    <scope>NUCLEOTIDE SEQUENCE [LARGE SCALE GENOMIC DNA]</scope>
    <source>
        <strain evidence="4">cv. DH-PKW</strain>
        <tissue evidence="3">Leaves</tissue>
    </source>
</reference>
<dbReference type="InterPro" id="IPR008271">
    <property type="entry name" value="Ser/Thr_kinase_AS"/>
</dbReference>
<name>A0A4S8J043_MUSBA</name>
<dbReference type="PANTHER" id="PTHR45621">
    <property type="entry name" value="OS01G0588500 PROTEIN-RELATED"/>
    <property type="match status" value="1"/>
</dbReference>
<dbReference type="InterPro" id="IPR011009">
    <property type="entry name" value="Kinase-like_dom_sf"/>
</dbReference>
<dbReference type="STRING" id="52838.A0A4S8J043"/>
<dbReference type="GO" id="GO:0005524">
    <property type="term" value="F:ATP binding"/>
    <property type="evidence" value="ECO:0007669"/>
    <property type="project" value="InterPro"/>
</dbReference>
<protein>
    <recommendedName>
        <fullName evidence="2">Protein kinase domain-containing protein</fullName>
    </recommendedName>
</protein>
<keyword evidence="4" id="KW-1185">Reference proteome</keyword>
<sequence>MSSNSWKSFLTGCWAKSVENSATSPRKLQCSSSSDISNSSAPFSPEDLSLTLAGSNLHVFTIGELKAVTRNFSMTNFIGSGGFGPVYKGYIDDKLRPGLKEQHVAVKSLDLDGLQGHREWLVSATTMTWTSFKPLSSVRLLASLPWSTRLKIAVGAAKGLAFLHEAEKPVIYRDFKASNILLDSDYTVKLSDFGLAKDGPQGDNTHVTTRVMGTRGYAAPEYVLTGHLTAKSDVYSFGVVLLELLAGRRCVDKTRPNRQKNLVDWARPYLNNSDKISRVMDPNLDGLYSSKGAQKAAAIAYKCLNHNPKARPNMRTVVETMEPLLNLNDVPVGSFVYVAPTPTERVTEDTKAEKPDTETEEKHHGHHNRDQRHKQRFPNSVIHSEVTLHRDGNSLYRNSHFRRSLRQNQERGA</sequence>
<dbReference type="GO" id="GO:0004672">
    <property type="term" value="F:protein kinase activity"/>
    <property type="evidence" value="ECO:0007669"/>
    <property type="project" value="InterPro"/>
</dbReference>
<dbReference type="InterPro" id="IPR050823">
    <property type="entry name" value="Plant_Ser_Thr_Prot_Kinase"/>
</dbReference>
<dbReference type="AlphaFoldDB" id="A0A4S8J043"/>
<dbReference type="SUPFAM" id="SSF56112">
    <property type="entry name" value="Protein kinase-like (PK-like)"/>
    <property type="match status" value="1"/>
</dbReference>
<gene>
    <name evidence="3" type="ORF">C4D60_Mb10t26850</name>
</gene>
<feature type="domain" description="Protein kinase" evidence="2">
    <location>
        <begin position="72"/>
        <end position="325"/>
    </location>
</feature>
<accession>A0A4S8J043</accession>
<dbReference type="PROSITE" id="PS00108">
    <property type="entry name" value="PROTEIN_KINASE_ST"/>
    <property type="match status" value="1"/>
</dbReference>
<evidence type="ECO:0000259" key="2">
    <source>
        <dbReference type="PROSITE" id="PS50011"/>
    </source>
</evidence>
<dbReference type="Gene3D" id="1.10.510.10">
    <property type="entry name" value="Transferase(Phosphotransferase) domain 1"/>
    <property type="match status" value="1"/>
</dbReference>
<organism evidence="3 4">
    <name type="scientific">Musa balbisiana</name>
    <name type="common">Banana</name>
    <dbReference type="NCBI Taxonomy" id="52838"/>
    <lineage>
        <taxon>Eukaryota</taxon>
        <taxon>Viridiplantae</taxon>
        <taxon>Streptophyta</taxon>
        <taxon>Embryophyta</taxon>
        <taxon>Tracheophyta</taxon>
        <taxon>Spermatophyta</taxon>
        <taxon>Magnoliopsida</taxon>
        <taxon>Liliopsida</taxon>
        <taxon>Zingiberales</taxon>
        <taxon>Musaceae</taxon>
        <taxon>Musa</taxon>
    </lineage>
</organism>
<evidence type="ECO:0000313" key="4">
    <source>
        <dbReference type="Proteomes" id="UP000317650"/>
    </source>
</evidence>
<dbReference type="PROSITE" id="PS50011">
    <property type="entry name" value="PROTEIN_KINASE_DOM"/>
    <property type="match status" value="1"/>
</dbReference>
<dbReference type="Proteomes" id="UP000317650">
    <property type="component" value="Chromosome 10"/>
</dbReference>
<dbReference type="FunFam" id="1.10.510.10:FF:000095">
    <property type="entry name" value="protein STRUBBELIG-RECEPTOR FAMILY 8"/>
    <property type="match status" value="1"/>
</dbReference>